<dbReference type="GeneID" id="93101919"/>
<dbReference type="RefSeq" id="WP_124317315.1">
    <property type="nucleotide sequence ID" value="NZ_BHZJ02000167.1"/>
</dbReference>
<organism evidence="1 2">
    <name type="scientific">Butyricimonas faecihominis</name>
    <dbReference type="NCBI Taxonomy" id="1472416"/>
    <lineage>
        <taxon>Bacteria</taxon>
        <taxon>Pseudomonadati</taxon>
        <taxon>Bacteroidota</taxon>
        <taxon>Bacteroidia</taxon>
        <taxon>Bacteroidales</taxon>
        <taxon>Odoribacteraceae</taxon>
        <taxon>Butyricimonas</taxon>
    </lineage>
</organism>
<dbReference type="SUPFAM" id="SSF52540">
    <property type="entry name" value="P-loop containing nucleoside triphosphate hydrolases"/>
    <property type="match status" value="1"/>
</dbReference>
<reference evidence="1 2" key="1">
    <citation type="submission" date="2020-08" db="EMBL/GenBank/DDBJ databases">
        <title>Genomic Encyclopedia of Type Strains, Phase IV (KMG-IV): sequencing the most valuable type-strain genomes for metagenomic binning, comparative biology and taxonomic classification.</title>
        <authorList>
            <person name="Goeker M."/>
        </authorList>
    </citation>
    <scope>NUCLEOTIDE SEQUENCE [LARGE SCALE GENOMIC DNA]</scope>
    <source>
        <strain evidence="1 2">DSM 105721</strain>
    </source>
</reference>
<keyword evidence="2" id="KW-1185">Reference proteome</keyword>
<sequence>MKRLFQKLKFEVIPAILKKGQRLIDALKTIGYKEIPSNVILDKTLTGIGATYQELHAKRHSIIIEPTLPVIHDKAYGKDEILPVYENCKVPDVKRYLQRAEVKYKKVLTTPESFWKVKNACEELKWNMYNTFFCLFDECERLTEDSDFRRKITMPMKDFFQFNSKAFVSATPLQVSDPRFEGFQWIKIKPDFDYKKPLNLIVTNSYDYSVRQLLLGHLVNSSRVFIFLNTTNGIDKIVNTLGIEGQSRIFCSEKSVKKLKKKGYTNVSSLYSEPIAKYNFLTCRFYSALDIILKVKPDIVMLTNLYEAEHSMIDPYTEAVQICGRFRKEIDGSTFNSITHLTNVRNTLKVKTDEEIDIELEEKLKTYESLQARYNETTDATRKKAIIDDINRLGLAEFATKLDDGLLEIDHFAIDNYYNNERVKRYYLSGNALREAYEGTNHFTVNYRNVFLAVGDSDRLELKELPTFMERCKLMVDKLNKLQADPDRDFYINILKQEKDGELIIEAYEKLGVEVFANKKYQRADIKKELDKYNTELLRFSSIVVQEVKEAFPLNVPMPQEDIKNQLQDIYKRYGIDYKVKKNTIEDYYDASPSYHKKPYTYTLKAIKKFPTN</sequence>
<evidence type="ECO:0000313" key="2">
    <source>
        <dbReference type="Proteomes" id="UP000546007"/>
    </source>
</evidence>
<proteinExistence type="predicted"/>
<dbReference type="EMBL" id="JACIES010000005">
    <property type="protein sequence ID" value="MBB4026441.1"/>
    <property type="molecule type" value="Genomic_DNA"/>
</dbReference>
<comment type="caution">
    <text evidence="1">The sequence shown here is derived from an EMBL/GenBank/DDBJ whole genome shotgun (WGS) entry which is preliminary data.</text>
</comment>
<dbReference type="OrthoDB" id="1000127at2"/>
<protein>
    <submittedName>
        <fullName evidence="1">Uncharacterized protein</fullName>
    </submittedName>
</protein>
<accession>A0A7W6HWU0</accession>
<evidence type="ECO:0000313" key="1">
    <source>
        <dbReference type="EMBL" id="MBB4026441.1"/>
    </source>
</evidence>
<name>A0A7W6HWU0_9BACT</name>
<dbReference type="InterPro" id="IPR027417">
    <property type="entry name" value="P-loop_NTPase"/>
</dbReference>
<dbReference type="Proteomes" id="UP000546007">
    <property type="component" value="Unassembled WGS sequence"/>
</dbReference>
<dbReference type="AlphaFoldDB" id="A0A7W6HWU0"/>
<gene>
    <name evidence="1" type="ORF">GGR14_002235</name>
</gene>